<dbReference type="RefSeq" id="WP_168095867.1">
    <property type="nucleotide sequence ID" value="NZ_JAATER010000505.1"/>
</dbReference>
<gene>
    <name evidence="2" type="ORF">NQU55_31815</name>
</gene>
<reference evidence="2" key="1">
    <citation type="submission" date="2022-06" db="EMBL/GenBank/DDBJ databases">
        <title>WGS of actinobacteria.</title>
        <authorList>
            <person name="Thawai C."/>
        </authorList>
    </citation>
    <scope>NUCLEOTIDE SEQUENCE</scope>
    <source>
        <strain evidence="2">AA8</strain>
    </source>
</reference>
<dbReference type="AlphaFoldDB" id="A0A9X2RS78"/>
<evidence type="ECO:0000313" key="2">
    <source>
        <dbReference type="EMBL" id="MCQ8774316.1"/>
    </source>
</evidence>
<dbReference type="EMBL" id="JANIID010000041">
    <property type="protein sequence ID" value="MCQ8774316.1"/>
    <property type="molecule type" value="Genomic_DNA"/>
</dbReference>
<name>A0A9X2RS78_9ACTN</name>
<protein>
    <submittedName>
        <fullName evidence="2">Uncharacterized protein</fullName>
    </submittedName>
</protein>
<dbReference type="Proteomes" id="UP001142374">
    <property type="component" value="Unassembled WGS sequence"/>
</dbReference>
<proteinExistence type="predicted"/>
<sequence length="113" mass="12318">MSKPAENEKFDCEAGPQGFTATAHRDSNGRRRVTVKGTCSCRTPGYVLILEIASPGVVDTPYELHLNLGEKEPGGTVAQVITPTDVEGTFDITDEVERVVIRNRGFEVPVKDE</sequence>
<comment type="caution">
    <text evidence="2">The sequence shown here is derived from an EMBL/GenBank/DDBJ whole genome shotgun (WGS) entry which is preliminary data.</text>
</comment>
<feature type="region of interest" description="Disordered" evidence="1">
    <location>
        <begin position="1"/>
        <end position="32"/>
    </location>
</feature>
<keyword evidence="3" id="KW-1185">Reference proteome</keyword>
<accession>A0A9X2RS78</accession>
<evidence type="ECO:0000256" key="1">
    <source>
        <dbReference type="SAM" id="MobiDB-lite"/>
    </source>
</evidence>
<organism evidence="2 3">
    <name type="scientific">Streptomyces telluris</name>
    <dbReference type="NCBI Taxonomy" id="2720021"/>
    <lineage>
        <taxon>Bacteria</taxon>
        <taxon>Bacillati</taxon>
        <taxon>Actinomycetota</taxon>
        <taxon>Actinomycetes</taxon>
        <taxon>Kitasatosporales</taxon>
        <taxon>Streptomycetaceae</taxon>
        <taxon>Streptomyces</taxon>
    </lineage>
</organism>
<evidence type="ECO:0000313" key="3">
    <source>
        <dbReference type="Proteomes" id="UP001142374"/>
    </source>
</evidence>
<feature type="compositionally biased region" description="Basic and acidic residues" evidence="1">
    <location>
        <begin position="1"/>
        <end position="12"/>
    </location>
</feature>